<dbReference type="InterPro" id="IPR029063">
    <property type="entry name" value="SAM-dependent_MTases_sf"/>
</dbReference>
<dbReference type="GO" id="GO:0008168">
    <property type="term" value="F:methyltransferase activity"/>
    <property type="evidence" value="ECO:0007669"/>
    <property type="project" value="UniProtKB-KW"/>
</dbReference>
<dbReference type="RefSeq" id="WP_057508962.1">
    <property type="nucleotide sequence ID" value="NZ_LDJK01000059.1"/>
</dbReference>
<dbReference type="AlphaFoldDB" id="A0A0R0D2Q7"/>
<reference evidence="1 2" key="1">
    <citation type="submission" date="2015-05" db="EMBL/GenBank/DDBJ databases">
        <title>Genome sequencing and analysis of members of genus Stenotrophomonas.</title>
        <authorList>
            <person name="Patil P.P."/>
            <person name="Midha S."/>
            <person name="Patil P.B."/>
        </authorList>
    </citation>
    <scope>NUCLEOTIDE SEQUENCE [LARGE SCALE GENOMIC DNA]</scope>
    <source>
        <strain evidence="1 2">DSM 21508</strain>
    </source>
</reference>
<sequence length="205" mass="22411">MTEKPYSLACERNRDPIAAALDPFMADRRRVLEIGSGTGQHAVYFAQRWPWLQWQPSDHPDHLAGIRAWRDDAGLANLQPPFALQAELPPAPGLVVPAATARFDAVFSANTLHIMGWQHVQALFAGLPALLEGGALLAVYGPFNYGGEYTSDSNAQFDGWLKARDPRSGIRDAEAVQALAVAQGFIAVDDLPMPSNNRLLVWRLG</sequence>
<organism evidence="1 2">
    <name type="scientific">Stenotrophomonas chelatiphaga</name>
    <dbReference type="NCBI Taxonomy" id="517011"/>
    <lineage>
        <taxon>Bacteria</taxon>
        <taxon>Pseudomonadati</taxon>
        <taxon>Pseudomonadota</taxon>
        <taxon>Gammaproteobacteria</taxon>
        <taxon>Lysobacterales</taxon>
        <taxon>Lysobacteraceae</taxon>
        <taxon>Stenotrophomonas</taxon>
    </lineage>
</organism>
<proteinExistence type="predicted"/>
<name>A0A0R0D2Q7_9GAMM</name>
<dbReference type="PANTHER" id="PTHR20974">
    <property type="entry name" value="UPF0585 PROTEIN CG18661"/>
    <property type="match status" value="1"/>
</dbReference>
<evidence type="ECO:0000313" key="1">
    <source>
        <dbReference type="EMBL" id="KRG73042.1"/>
    </source>
</evidence>
<dbReference type="SUPFAM" id="SSF53335">
    <property type="entry name" value="S-adenosyl-L-methionine-dependent methyltransferases"/>
    <property type="match status" value="1"/>
</dbReference>
<protein>
    <submittedName>
        <fullName evidence="1">Methylase</fullName>
    </submittedName>
</protein>
<dbReference type="EMBL" id="LDJK01000059">
    <property type="protein sequence ID" value="KRG73042.1"/>
    <property type="molecule type" value="Genomic_DNA"/>
</dbReference>
<dbReference type="Proteomes" id="UP000051386">
    <property type="component" value="Unassembled WGS sequence"/>
</dbReference>
<keyword evidence="1" id="KW-0808">Transferase</keyword>
<keyword evidence="1" id="KW-0489">Methyltransferase</keyword>
<dbReference type="Gene3D" id="3.40.50.150">
    <property type="entry name" value="Vaccinia Virus protein VP39"/>
    <property type="match status" value="1"/>
</dbReference>
<dbReference type="GO" id="GO:0032259">
    <property type="term" value="P:methylation"/>
    <property type="evidence" value="ECO:0007669"/>
    <property type="project" value="UniProtKB-KW"/>
</dbReference>
<dbReference type="Pfam" id="PF06080">
    <property type="entry name" value="DUF938"/>
    <property type="match status" value="1"/>
</dbReference>
<dbReference type="InterPro" id="IPR010342">
    <property type="entry name" value="DUF938"/>
</dbReference>
<evidence type="ECO:0000313" key="2">
    <source>
        <dbReference type="Proteomes" id="UP000051386"/>
    </source>
</evidence>
<dbReference type="PANTHER" id="PTHR20974:SF0">
    <property type="entry name" value="UPF0585 PROTEIN CG18661"/>
    <property type="match status" value="1"/>
</dbReference>
<accession>A0A0R0D2Q7</accession>
<comment type="caution">
    <text evidence="1">The sequence shown here is derived from an EMBL/GenBank/DDBJ whole genome shotgun (WGS) entry which is preliminary data.</text>
</comment>
<keyword evidence="2" id="KW-1185">Reference proteome</keyword>
<dbReference type="PATRIC" id="fig|517011.3.peg.2448"/>
<gene>
    <name evidence="1" type="ORF">ABB28_12735</name>
</gene>